<evidence type="ECO:0000256" key="4">
    <source>
        <dbReference type="ARBA" id="ARBA00023136"/>
    </source>
</evidence>
<comment type="subcellular location">
    <subcellularLocation>
        <location evidence="1">Membrane</location>
        <topology evidence="1">Multi-pass membrane protein</topology>
    </subcellularLocation>
</comment>
<protein>
    <submittedName>
        <fullName evidence="6">Uncharacterized protein</fullName>
    </submittedName>
</protein>
<feature type="transmembrane region" description="Helical" evidence="5">
    <location>
        <begin position="59"/>
        <end position="77"/>
    </location>
</feature>
<evidence type="ECO:0000256" key="3">
    <source>
        <dbReference type="ARBA" id="ARBA00022989"/>
    </source>
</evidence>
<gene>
    <name evidence="6" type="ORF">KC01_LOCUS32184</name>
</gene>
<dbReference type="Proteomes" id="UP001497482">
    <property type="component" value="Chromosome 4"/>
</dbReference>
<dbReference type="GO" id="GO:0005886">
    <property type="term" value="C:plasma membrane"/>
    <property type="evidence" value="ECO:0007669"/>
    <property type="project" value="TreeGrafter"/>
</dbReference>
<accession>A0AAV2LV72</accession>
<keyword evidence="3 5" id="KW-1133">Transmembrane helix</keyword>
<proteinExistence type="predicted"/>
<dbReference type="InterPro" id="IPR018499">
    <property type="entry name" value="Tetraspanin/Peripherin"/>
</dbReference>
<feature type="transmembrane region" description="Helical" evidence="5">
    <location>
        <begin position="97"/>
        <end position="117"/>
    </location>
</feature>
<dbReference type="AlphaFoldDB" id="A0AAV2LV72"/>
<evidence type="ECO:0000256" key="2">
    <source>
        <dbReference type="ARBA" id="ARBA00022692"/>
    </source>
</evidence>
<dbReference type="PANTHER" id="PTHR19282">
    <property type="entry name" value="TETRASPANIN"/>
    <property type="match status" value="1"/>
</dbReference>
<evidence type="ECO:0000313" key="6">
    <source>
        <dbReference type="EMBL" id="CAL1604719.1"/>
    </source>
</evidence>
<evidence type="ECO:0000313" key="7">
    <source>
        <dbReference type="Proteomes" id="UP001497482"/>
    </source>
</evidence>
<keyword evidence="7" id="KW-1185">Reference proteome</keyword>
<organism evidence="6 7">
    <name type="scientific">Knipowitschia caucasica</name>
    <name type="common">Caucasian dwarf goby</name>
    <name type="synonym">Pomatoschistus caucasicus</name>
    <dbReference type="NCBI Taxonomy" id="637954"/>
    <lineage>
        <taxon>Eukaryota</taxon>
        <taxon>Metazoa</taxon>
        <taxon>Chordata</taxon>
        <taxon>Craniata</taxon>
        <taxon>Vertebrata</taxon>
        <taxon>Euteleostomi</taxon>
        <taxon>Actinopterygii</taxon>
        <taxon>Neopterygii</taxon>
        <taxon>Teleostei</taxon>
        <taxon>Neoteleostei</taxon>
        <taxon>Acanthomorphata</taxon>
        <taxon>Gobiaria</taxon>
        <taxon>Gobiiformes</taxon>
        <taxon>Gobioidei</taxon>
        <taxon>Gobiidae</taxon>
        <taxon>Gobiinae</taxon>
        <taxon>Knipowitschia</taxon>
    </lineage>
</organism>
<dbReference type="EMBL" id="OZ035826">
    <property type="protein sequence ID" value="CAL1604719.1"/>
    <property type="molecule type" value="Genomic_DNA"/>
</dbReference>
<keyword evidence="2 5" id="KW-0812">Transmembrane</keyword>
<name>A0AAV2LV72_KNICA</name>
<reference evidence="6 7" key="1">
    <citation type="submission" date="2024-04" db="EMBL/GenBank/DDBJ databases">
        <authorList>
            <person name="Waldvogel A.-M."/>
            <person name="Schoenle A."/>
        </authorList>
    </citation>
    <scope>NUCLEOTIDE SEQUENCE [LARGE SCALE GENOMIC DNA]</scope>
</reference>
<dbReference type="PANTHER" id="PTHR19282:SF40">
    <property type="entry name" value="TETRASPANIN-4"/>
    <property type="match status" value="1"/>
</dbReference>
<sequence length="180" mass="19234">MHVSLTLYRTPTYPPELQILPANPLGRSWGPQISAAPPPGSLSTHTTSLVAAWDRTQRVPTGLGGCGVLGVGIWLSVTQGSFATLSSSLPSMSAANLLIAVGSITMVVGCLGCVGAVKESRPLLLALVQQQQRLDRHWTDTGPSLDHHWTVTGPSLDRHWTVTGPSLRLSARFLPDQYHV</sequence>
<evidence type="ECO:0000256" key="5">
    <source>
        <dbReference type="SAM" id="Phobius"/>
    </source>
</evidence>
<dbReference type="Pfam" id="PF00335">
    <property type="entry name" value="Tetraspanin"/>
    <property type="match status" value="1"/>
</dbReference>
<evidence type="ECO:0000256" key="1">
    <source>
        <dbReference type="ARBA" id="ARBA00004141"/>
    </source>
</evidence>
<dbReference type="PRINTS" id="PR00259">
    <property type="entry name" value="TMFOUR"/>
</dbReference>
<keyword evidence="4 5" id="KW-0472">Membrane</keyword>